<dbReference type="Pfam" id="PF00903">
    <property type="entry name" value="Glyoxalase"/>
    <property type="match status" value="1"/>
</dbReference>
<protein>
    <submittedName>
        <fullName evidence="3">VOC family protein</fullName>
    </submittedName>
</protein>
<gene>
    <name evidence="3" type="ORF">RBB77_10820</name>
</gene>
<dbReference type="RefSeq" id="WP_353067330.1">
    <property type="nucleotide sequence ID" value="NZ_CP132942.1"/>
</dbReference>
<dbReference type="InterPro" id="IPR029068">
    <property type="entry name" value="Glyas_Bleomycin-R_OHBP_Dase"/>
</dbReference>
<dbReference type="AlphaFoldDB" id="A0AAU7ZWQ3"/>
<dbReference type="PROSITE" id="PS51819">
    <property type="entry name" value="VOC"/>
    <property type="match status" value="1"/>
</dbReference>
<dbReference type="PANTHER" id="PTHR33993">
    <property type="entry name" value="GLYOXALASE-RELATED"/>
    <property type="match status" value="1"/>
</dbReference>
<feature type="region of interest" description="Disordered" evidence="1">
    <location>
        <begin position="37"/>
        <end position="56"/>
    </location>
</feature>
<dbReference type="PANTHER" id="PTHR33993:SF5">
    <property type="entry name" value="GLYOXALASE"/>
    <property type="match status" value="1"/>
</dbReference>
<evidence type="ECO:0000313" key="3">
    <source>
        <dbReference type="EMBL" id="XCB35361.1"/>
    </source>
</evidence>
<dbReference type="EMBL" id="CP132942">
    <property type="protein sequence ID" value="XCB35361.1"/>
    <property type="molecule type" value="Genomic_DNA"/>
</dbReference>
<dbReference type="InterPro" id="IPR037523">
    <property type="entry name" value="VOC_core"/>
</dbReference>
<reference evidence="3" key="2">
    <citation type="journal article" date="2024" name="Environ. Microbiol.">
        <title>Genome analysis and description of Tunturibacter gen. nov. expands the diversity of Terriglobia in tundra soils.</title>
        <authorList>
            <person name="Messyasz A."/>
            <person name="Mannisto M.K."/>
            <person name="Kerkhof L.J."/>
            <person name="Haggblom M.M."/>
        </authorList>
    </citation>
    <scope>NUCLEOTIDE SEQUENCE</scope>
    <source>
        <strain evidence="3">X5P6</strain>
    </source>
</reference>
<sequence length="186" mass="20530">MGIRRREVLYFLACASGWPVVKGSTASAEAAEKHFTGEPILDGAQAPSHGEKTSGESLPAERVLGIGGLFFRARDPKALAEWYRSHLGVGLVSGDSANSGWHTEAGPTAFQPFSMTSKYFGDEHQMWMFNFRVRDLDKMAAQLRSAGIEVAIDPQTYPYGRFARIHDPEQNPIELWEPAEHGATHQ</sequence>
<evidence type="ECO:0000259" key="2">
    <source>
        <dbReference type="PROSITE" id="PS51819"/>
    </source>
</evidence>
<feature type="domain" description="VOC" evidence="2">
    <location>
        <begin position="65"/>
        <end position="178"/>
    </location>
</feature>
<proteinExistence type="predicted"/>
<accession>A0AAU7ZWQ3</accession>
<dbReference type="InterPro" id="IPR004360">
    <property type="entry name" value="Glyas_Fos-R_dOase_dom"/>
</dbReference>
<evidence type="ECO:0000256" key="1">
    <source>
        <dbReference type="SAM" id="MobiDB-lite"/>
    </source>
</evidence>
<dbReference type="SUPFAM" id="SSF54593">
    <property type="entry name" value="Glyoxalase/Bleomycin resistance protein/Dihydroxybiphenyl dioxygenase"/>
    <property type="match status" value="1"/>
</dbReference>
<dbReference type="KEGG" id="tpsc:RBB77_10820"/>
<dbReference type="Gene3D" id="3.10.180.10">
    <property type="entry name" value="2,3-Dihydroxybiphenyl 1,2-Dioxygenase, domain 1"/>
    <property type="match status" value="1"/>
</dbReference>
<organism evidence="3">
    <name type="scientific">Tunturiibacter psychrotolerans</name>
    <dbReference type="NCBI Taxonomy" id="3069686"/>
    <lineage>
        <taxon>Bacteria</taxon>
        <taxon>Pseudomonadati</taxon>
        <taxon>Acidobacteriota</taxon>
        <taxon>Terriglobia</taxon>
        <taxon>Terriglobales</taxon>
        <taxon>Acidobacteriaceae</taxon>
        <taxon>Tunturiibacter</taxon>
    </lineage>
</organism>
<name>A0AAU7ZWQ3_9BACT</name>
<dbReference type="InterPro" id="IPR052164">
    <property type="entry name" value="Anthracycline_SecMetBiosynth"/>
</dbReference>
<reference evidence="3" key="1">
    <citation type="submission" date="2023-08" db="EMBL/GenBank/DDBJ databases">
        <authorList>
            <person name="Messyasz A."/>
            <person name="Mannisto M.K."/>
            <person name="Kerkhof L.J."/>
            <person name="Haggblom M."/>
        </authorList>
    </citation>
    <scope>NUCLEOTIDE SEQUENCE</scope>
    <source>
        <strain evidence="3">X5P6</strain>
    </source>
</reference>